<dbReference type="GO" id="GO:0006782">
    <property type="term" value="P:protoporphyrinogen IX biosynthetic process"/>
    <property type="evidence" value="ECO:0007669"/>
    <property type="project" value="UniProtKB-UniRule"/>
</dbReference>
<organism evidence="11 12">
    <name type="scientific">Rubinisphaera italica</name>
    <dbReference type="NCBI Taxonomy" id="2527969"/>
    <lineage>
        <taxon>Bacteria</taxon>
        <taxon>Pseudomonadati</taxon>
        <taxon>Planctomycetota</taxon>
        <taxon>Planctomycetia</taxon>
        <taxon>Planctomycetales</taxon>
        <taxon>Planctomycetaceae</taxon>
        <taxon>Rubinisphaera</taxon>
    </lineage>
</organism>
<dbReference type="Pfam" id="PF03900">
    <property type="entry name" value="Porphobil_deamC"/>
    <property type="match status" value="1"/>
</dbReference>
<evidence type="ECO:0000256" key="5">
    <source>
        <dbReference type="ARBA" id="ARBA00022679"/>
    </source>
</evidence>
<proteinExistence type="inferred from homology"/>
<dbReference type="AlphaFoldDB" id="A0A5C5XJ02"/>
<keyword evidence="5 8" id="KW-0808">Transferase</keyword>
<evidence type="ECO:0000256" key="3">
    <source>
        <dbReference type="ARBA" id="ARBA00005638"/>
    </source>
</evidence>
<dbReference type="SUPFAM" id="SSF53850">
    <property type="entry name" value="Periplasmic binding protein-like II"/>
    <property type="match status" value="1"/>
</dbReference>
<dbReference type="InterPro" id="IPR036803">
    <property type="entry name" value="Porphobilinogen_deaminase_C_sf"/>
</dbReference>
<dbReference type="PIRSF" id="PIRSF001438">
    <property type="entry name" value="4pyrrol_synth_OHMeBilane_synth"/>
    <property type="match status" value="1"/>
</dbReference>
<dbReference type="NCBIfam" id="TIGR00212">
    <property type="entry name" value="hemC"/>
    <property type="match status" value="1"/>
</dbReference>
<protein>
    <recommendedName>
        <fullName evidence="8">Porphobilinogen deaminase</fullName>
        <shortName evidence="8">PBG</shortName>
        <ecNumber evidence="8">2.5.1.61</ecNumber>
    </recommendedName>
    <alternativeName>
        <fullName evidence="8">Hydroxymethylbilane synthase</fullName>
        <shortName evidence="8">HMBS</shortName>
    </alternativeName>
    <alternativeName>
        <fullName evidence="8">Pre-uroporphyrinogen synthase</fullName>
    </alternativeName>
</protein>
<dbReference type="SUPFAM" id="SSF54782">
    <property type="entry name" value="Porphobilinogen deaminase (hydroxymethylbilane synthase), C-terminal domain"/>
    <property type="match status" value="1"/>
</dbReference>
<dbReference type="PRINTS" id="PR00151">
    <property type="entry name" value="PORPHBDMNASE"/>
</dbReference>
<dbReference type="Pfam" id="PF01379">
    <property type="entry name" value="Porphobil_deam"/>
    <property type="match status" value="1"/>
</dbReference>
<comment type="function">
    <text evidence="1 8">Tetrapolymerization of the monopyrrole PBG into the hydroxymethylbilane pre-uroporphyrinogen in several discrete steps.</text>
</comment>
<evidence type="ECO:0000256" key="6">
    <source>
        <dbReference type="ARBA" id="ARBA00023244"/>
    </source>
</evidence>
<evidence type="ECO:0000259" key="9">
    <source>
        <dbReference type="Pfam" id="PF01379"/>
    </source>
</evidence>
<evidence type="ECO:0000256" key="4">
    <source>
        <dbReference type="ARBA" id="ARBA00011245"/>
    </source>
</evidence>
<evidence type="ECO:0000256" key="1">
    <source>
        <dbReference type="ARBA" id="ARBA00002869"/>
    </source>
</evidence>
<dbReference type="FunFam" id="3.40.190.10:FF:000005">
    <property type="entry name" value="Porphobilinogen deaminase"/>
    <property type="match status" value="1"/>
</dbReference>
<comment type="caution">
    <text evidence="11">The sequence shown here is derived from an EMBL/GenBank/DDBJ whole genome shotgun (WGS) entry which is preliminary data.</text>
</comment>
<feature type="modified residue" description="S-(dipyrrolylmethanemethyl)cysteine" evidence="8">
    <location>
        <position position="249"/>
    </location>
</feature>
<dbReference type="InterPro" id="IPR022419">
    <property type="entry name" value="Porphobilin_deaminase_cofac_BS"/>
</dbReference>
<comment type="miscellaneous">
    <text evidence="8">The porphobilinogen subunits are added to the dipyrromethane group.</text>
</comment>
<dbReference type="PANTHER" id="PTHR11557:SF0">
    <property type="entry name" value="PORPHOBILINOGEN DEAMINASE"/>
    <property type="match status" value="1"/>
</dbReference>
<comment type="catalytic activity">
    <reaction evidence="7 8">
        <text>4 porphobilinogen + H2O = hydroxymethylbilane + 4 NH4(+)</text>
        <dbReference type="Rhea" id="RHEA:13185"/>
        <dbReference type="ChEBI" id="CHEBI:15377"/>
        <dbReference type="ChEBI" id="CHEBI:28938"/>
        <dbReference type="ChEBI" id="CHEBI:57845"/>
        <dbReference type="ChEBI" id="CHEBI:58126"/>
        <dbReference type="EC" id="2.5.1.61"/>
    </reaction>
</comment>
<dbReference type="OrthoDB" id="9810298at2"/>
<dbReference type="PROSITE" id="PS00533">
    <property type="entry name" value="PORPHOBILINOGEN_DEAM"/>
    <property type="match status" value="1"/>
</dbReference>
<dbReference type="HAMAP" id="MF_00260">
    <property type="entry name" value="Porphobil_deam"/>
    <property type="match status" value="1"/>
</dbReference>
<dbReference type="EC" id="2.5.1.61" evidence="8"/>
<keyword evidence="12" id="KW-1185">Reference proteome</keyword>
<accession>A0A5C5XJ02</accession>
<evidence type="ECO:0000313" key="11">
    <source>
        <dbReference type="EMBL" id="TWT63147.1"/>
    </source>
</evidence>
<name>A0A5C5XJ02_9PLAN</name>
<dbReference type="Gene3D" id="3.40.190.10">
    <property type="entry name" value="Periplasmic binding protein-like II"/>
    <property type="match status" value="2"/>
</dbReference>
<gene>
    <name evidence="8 11" type="primary">hemC</name>
    <name evidence="11" type="ORF">Pan54_38990</name>
</gene>
<comment type="cofactor">
    <cofactor evidence="8">
        <name>dipyrromethane</name>
        <dbReference type="ChEBI" id="CHEBI:60342"/>
    </cofactor>
    <text evidence="8">Binds 1 dipyrromethane group covalently.</text>
</comment>
<dbReference type="Gene3D" id="3.30.160.40">
    <property type="entry name" value="Porphobilinogen deaminase, C-terminal domain"/>
    <property type="match status" value="1"/>
</dbReference>
<evidence type="ECO:0000256" key="7">
    <source>
        <dbReference type="ARBA" id="ARBA00048169"/>
    </source>
</evidence>
<sequence>MKLIRIATRASQLALWQAHHVSHLLRIGQDDLEVQLVDVTTTGDVDQTQPLSQLGGTGVFTREVQRAVLDGRADIAVHSLKDLPTEILEPELTLAAVPAREQKWDAIVLPTNSEIVIDPEAPFANFPEQARIGTGSLRRQAQLLRLRKDFQLGEIRGNLNTRLKKLDSGEYDAIILATAGLIRLDWEERLSCALQPPHMYPAVGQGALGLECRRDNEDVIELLTHLNDPETVLATLAERAMLATLRAGCHAPVGVDCRLDSDRMELLLTGVVLSKDGRELIEAEAGLPLSADIEEEHKEGAVNLGKSVAQQLLDQGAEEMMGR</sequence>
<dbReference type="GO" id="GO:0005737">
    <property type="term" value="C:cytoplasm"/>
    <property type="evidence" value="ECO:0007669"/>
    <property type="project" value="UniProtKB-UniRule"/>
</dbReference>
<reference evidence="11 12" key="1">
    <citation type="submission" date="2019-02" db="EMBL/GenBank/DDBJ databases">
        <title>Deep-cultivation of Planctomycetes and their phenomic and genomic characterization uncovers novel biology.</title>
        <authorList>
            <person name="Wiegand S."/>
            <person name="Jogler M."/>
            <person name="Boedeker C."/>
            <person name="Pinto D."/>
            <person name="Vollmers J."/>
            <person name="Rivas-Marin E."/>
            <person name="Kohn T."/>
            <person name="Peeters S.H."/>
            <person name="Heuer A."/>
            <person name="Rast P."/>
            <person name="Oberbeckmann S."/>
            <person name="Bunk B."/>
            <person name="Jeske O."/>
            <person name="Meyerdierks A."/>
            <person name="Storesund J.E."/>
            <person name="Kallscheuer N."/>
            <person name="Luecker S."/>
            <person name="Lage O.M."/>
            <person name="Pohl T."/>
            <person name="Merkel B.J."/>
            <person name="Hornburger P."/>
            <person name="Mueller R.-W."/>
            <person name="Bruemmer F."/>
            <person name="Labrenz M."/>
            <person name="Spormann A.M."/>
            <person name="Op Den Camp H."/>
            <person name="Overmann J."/>
            <person name="Amann R."/>
            <person name="Jetten M.S.M."/>
            <person name="Mascher T."/>
            <person name="Medema M.H."/>
            <person name="Devos D.P."/>
            <person name="Kaster A.-K."/>
            <person name="Ovreas L."/>
            <person name="Rohde M."/>
            <person name="Galperin M.Y."/>
            <person name="Jogler C."/>
        </authorList>
    </citation>
    <scope>NUCLEOTIDE SEQUENCE [LARGE SCALE GENOMIC DNA]</scope>
    <source>
        <strain evidence="11 12">Pan54</strain>
    </source>
</reference>
<dbReference type="InterPro" id="IPR022418">
    <property type="entry name" value="Porphobilinogen_deaminase_C"/>
</dbReference>
<dbReference type="InterPro" id="IPR022417">
    <property type="entry name" value="Porphobilin_deaminase_N"/>
</dbReference>
<dbReference type="GO" id="GO:0004418">
    <property type="term" value="F:hydroxymethylbilane synthase activity"/>
    <property type="evidence" value="ECO:0007669"/>
    <property type="project" value="UniProtKB-UniRule"/>
</dbReference>
<evidence type="ECO:0000313" key="12">
    <source>
        <dbReference type="Proteomes" id="UP000316095"/>
    </source>
</evidence>
<keyword evidence="6 8" id="KW-0627">Porphyrin biosynthesis</keyword>
<comment type="pathway">
    <text evidence="2">Porphyrin-containing compound metabolism; protoporphyrin-IX biosynthesis; coproporphyrinogen-III from 5-aminolevulinate: step 2/4.</text>
</comment>
<dbReference type="PANTHER" id="PTHR11557">
    <property type="entry name" value="PORPHOBILINOGEN DEAMINASE"/>
    <property type="match status" value="1"/>
</dbReference>
<dbReference type="RefSeq" id="WP_146504925.1">
    <property type="nucleotide sequence ID" value="NZ_SJPG01000001.1"/>
</dbReference>
<dbReference type="EMBL" id="SJPG01000001">
    <property type="protein sequence ID" value="TWT63147.1"/>
    <property type="molecule type" value="Genomic_DNA"/>
</dbReference>
<dbReference type="InterPro" id="IPR000860">
    <property type="entry name" value="HemC"/>
</dbReference>
<dbReference type="Proteomes" id="UP000316095">
    <property type="component" value="Unassembled WGS sequence"/>
</dbReference>
<evidence type="ECO:0000256" key="2">
    <source>
        <dbReference type="ARBA" id="ARBA00004735"/>
    </source>
</evidence>
<feature type="domain" description="Porphobilinogen deaminase C-terminal" evidence="10">
    <location>
        <begin position="233"/>
        <end position="313"/>
    </location>
</feature>
<comment type="similarity">
    <text evidence="3 8">Belongs to the HMBS family.</text>
</comment>
<evidence type="ECO:0000259" key="10">
    <source>
        <dbReference type="Pfam" id="PF03900"/>
    </source>
</evidence>
<evidence type="ECO:0000256" key="8">
    <source>
        <dbReference type="HAMAP-Rule" id="MF_00260"/>
    </source>
</evidence>
<feature type="domain" description="Porphobilinogen deaminase N-terminal" evidence="9">
    <location>
        <begin position="4"/>
        <end position="220"/>
    </location>
</feature>
<comment type="subunit">
    <text evidence="4 8">Monomer.</text>
</comment>